<sequence>MDATMEPLRMRLTDRDAWEVVDSDSVVEGVDLLKNRPSSTEQIGALDGRAAAYFVVGHASYFITTKARYVPLLPPIDPKQIMVRRDMRYGPDDPVLWPHLYSQTYCHLAAIPKAPKSSRNLRVMWWNPRPDDFVCPASGLTVTRGLGRLRFEKLSQISTLAHSLLDDYDKYLVSLNGATPTPLLPKLAQTLRLSLERLRIPSTYARMQLGVVCVQREYLELAGLLAYMTKYKPRMEGVEDADAKPSVPDDCIGCFTEDPFVAQMFWRACLPCWFIRPLKAFADEMIWRVVRPFEAADFLEMLPAPGYAPVPATDRLEQRLSLLHSCTHTTPWYHDPFAIVAADTTSVASSSTASTSSIATASGSLIARSNVTGHLVGGSSRGRHGAGGKGHGISPYAAARQERREAKAAKGPNPAAKPARDKFKPLERFEMPTSITPWTEALAAIDQATPPACGPDRPQYYVLPEPALILSSDDESRRRLLLHHYCMLRDALMFRLTDRSVRPQPLTTQEWRDVLQGKLVKQGKHGSRAETRSFIVEDLLRPALQACGIDGLKDFPVAPNAVPTMNVHFAKELVWELAEMSFRFEFLALDSRASQRKRPDECRKCFAGDGLVGLDFRESQRGLAALALEERMPYLLGMARLMCDWIVPCPRPPEIEETLGRPISALDRREMHKFERRVASYYAQSFYELFGRAAIIPMRLEHEIGS</sequence>
<keyword evidence="2" id="KW-1185">Reference proteome</keyword>
<name>A0AAW0EB80_9AGAR</name>
<evidence type="ECO:0000313" key="2">
    <source>
        <dbReference type="Proteomes" id="UP001362999"/>
    </source>
</evidence>
<reference evidence="1 2" key="1">
    <citation type="journal article" date="2024" name="J Genomics">
        <title>Draft genome sequencing and assembly of Favolaschia claudopus CIRM-BRFM 2984 isolated from oak limbs.</title>
        <authorList>
            <person name="Navarro D."/>
            <person name="Drula E."/>
            <person name="Chaduli D."/>
            <person name="Cazenave R."/>
            <person name="Ahrendt S."/>
            <person name="Wang J."/>
            <person name="Lipzen A."/>
            <person name="Daum C."/>
            <person name="Barry K."/>
            <person name="Grigoriev I.V."/>
            <person name="Favel A."/>
            <person name="Rosso M.N."/>
            <person name="Martin F."/>
        </authorList>
    </citation>
    <scope>NUCLEOTIDE SEQUENCE [LARGE SCALE GENOMIC DNA]</scope>
    <source>
        <strain evidence="1 2">CIRM-BRFM 2984</strain>
    </source>
</reference>
<dbReference type="Proteomes" id="UP001362999">
    <property type="component" value="Unassembled WGS sequence"/>
</dbReference>
<evidence type="ECO:0000313" key="1">
    <source>
        <dbReference type="EMBL" id="KAK7062319.1"/>
    </source>
</evidence>
<accession>A0AAW0EB80</accession>
<dbReference type="EMBL" id="JAWWNJ010000002">
    <property type="protein sequence ID" value="KAK7062319.1"/>
    <property type="molecule type" value="Genomic_DNA"/>
</dbReference>
<dbReference type="AlphaFoldDB" id="A0AAW0EB80"/>
<comment type="caution">
    <text evidence="1">The sequence shown here is derived from an EMBL/GenBank/DDBJ whole genome shotgun (WGS) entry which is preliminary data.</text>
</comment>
<organism evidence="1 2">
    <name type="scientific">Favolaschia claudopus</name>
    <dbReference type="NCBI Taxonomy" id="2862362"/>
    <lineage>
        <taxon>Eukaryota</taxon>
        <taxon>Fungi</taxon>
        <taxon>Dikarya</taxon>
        <taxon>Basidiomycota</taxon>
        <taxon>Agaricomycotina</taxon>
        <taxon>Agaricomycetes</taxon>
        <taxon>Agaricomycetidae</taxon>
        <taxon>Agaricales</taxon>
        <taxon>Marasmiineae</taxon>
        <taxon>Mycenaceae</taxon>
        <taxon>Favolaschia</taxon>
    </lineage>
</organism>
<proteinExistence type="predicted"/>
<gene>
    <name evidence="1" type="ORF">R3P38DRAFT_2834695</name>
</gene>
<protein>
    <submittedName>
        <fullName evidence="1">Uncharacterized protein</fullName>
    </submittedName>
</protein>